<sequence length="179" mass="20727">MKKLLTIFGSISLISMTSITSIACKNINSSKKEEQSSKEKEKNKQGDDAKDSGEQADEPKKDPEKPKRTKEQNFELIKKYGAEVFSLLESSKDKFEELYKKPENSELLKLVTDIGQLYQKLGGLTTIDEFEKKFKSEYEKNKDLSKSFDEFANEIFKQWDKAVIEYEKERNNILMLLNS</sequence>
<evidence type="ECO:0000313" key="2">
    <source>
        <dbReference type="EMBL" id="KIM13527.1"/>
    </source>
</evidence>
<reference evidence="2 3" key="1">
    <citation type="submission" date="2015-01" db="EMBL/GenBank/DDBJ databases">
        <title>Draft Genome Sequence of Mycoplasma capricolum subsp. capricolum str. GM508D.</title>
        <authorList>
            <person name="Calcutt M.J."/>
            <person name="Foecking M.F."/>
        </authorList>
    </citation>
    <scope>NUCLEOTIDE SEQUENCE [LARGE SCALE GENOMIC DNA]</scope>
    <source>
        <strain evidence="2 3">GM508D</strain>
    </source>
</reference>
<dbReference type="AlphaFoldDB" id="A0A0C2W5G5"/>
<organism evidence="2 3">
    <name type="scientific">Mycoplasma capricolum subsp. capricolum</name>
    <dbReference type="NCBI Taxonomy" id="40479"/>
    <lineage>
        <taxon>Bacteria</taxon>
        <taxon>Bacillati</taxon>
        <taxon>Mycoplasmatota</taxon>
        <taxon>Mollicutes</taxon>
        <taxon>Mycoplasmataceae</taxon>
        <taxon>Mycoplasma</taxon>
    </lineage>
</organism>
<feature type="region of interest" description="Disordered" evidence="1">
    <location>
        <begin position="27"/>
        <end position="72"/>
    </location>
</feature>
<evidence type="ECO:0000256" key="1">
    <source>
        <dbReference type="SAM" id="MobiDB-lite"/>
    </source>
</evidence>
<dbReference type="EMBL" id="JXQB01000001">
    <property type="protein sequence ID" value="KIM13527.1"/>
    <property type="molecule type" value="Genomic_DNA"/>
</dbReference>
<dbReference type="NCBIfam" id="NF038029">
    <property type="entry name" value="LP_plasma"/>
    <property type="match status" value="1"/>
</dbReference>
<protein>
    <submittedName>
        <fullName evidence="2">Lipoprotein</fullName>
    </submittedName>
</protein>
<feature type="compositionally biased region" description="Basic and acidic residues" evidence="1">
    <location>
        <begin position="30"/>
        <end position="72"/>
    </location>
</feature>
<gene>
    <name evidence="2" type="ORF">MCGM508_00310</name>
</gene>
<proteinExistence type="predicted"/>
<dbReference type="PROSITE" id="PS51257">
    <property type="entry name" value="PROKAR_LIPOPROTEIN"/>
    <property type="match status" value="1"/>
</dbReference>
<name>A0A0C2W5G5_MYCCA</name>
<comment type="caution">
    <text evidence="2">The sequence shown here is derived from an EMBL/GenBank/DDBJ whole genome shotgun (WGS) entry which is preliminary data.</text>
</comment>
<evidence type="ECO:0000313" key="3">
    <source>
        <dbReference type="Proteomes" id="UP000031975"/>
    </source>
</evidence>
<dbReference type="Proteomes" id="UP000031975">
    <property type="component" value="Unassembled WGS sequence"/>
</dbReference>
<dbReference type="RefSeq" id="WP_041159590.1">
    <property type="nucleotide sequence ID" value="NZ_JXQB01000001.1"/>
</dbReference>
<dbReference type="InterPro" id="IPR054816">
    <property type="entry name" value="Lipoprotein_mollicutes-type_CS"/>
</dbReference>
<accession>A0A0C2W5G5</accession>
<keyword evidence="2" id="KW-0449">Lipoprotein</keyword>